<evidence type="ECO:0000313" key="2">
    <source>
        <dbReference type="EMBL" id="MFC5668987.1"/>
    </source>
</evidence>
<feature type="compositionally biased region" description="Basic and acidic residues" evidence="1">
    <location>
        <begin position="73"/>
        <end position="88"/>
    </location>
</feature>
<protein>
    <submittedName>
        <fullName evidence="2">Transposase</fullName>
    </submittedName>
</protein>
<sequence>MGCLSLRGTESRKEEFIGPRTRPAYPPEFRRQTVELVRVGRSPEAPAKEFEPSAQTIPTRADQGRVGTGERPGLTRDEKEELAQPRREVKQLREEKEILRTATVFFVRETSR</sequence>
<name>A0ABW0XGT4_9ACTN</name>
<organism evidence="2 3">
    <name type="scientific">Streptomyces incanus</name>
    <dbReference type="NCBI Taxonomy" id="887453"/>
    <lineage>
        <taxon>Bacteria</taxon>
        <taxon>Bacillati</taxon>
        <taxon>Actinomycetota</taxon>
        <taxon>Actinomycetes</taxon>
        <taxon>Kitasatosporales</taxon>
        <taxon>Streptomycetaceae</taxon>
        <taxon>Streptomyces</taxon>
    </lineage>
</organism>
<evidence type="ECO:0000256" key="1">
    <source>
        <dbReference type="SAM" id="MobiDB-lite"/>
    </source>
</evidence>
<proteinExistence type="predicted"/>
<comment type="caution">
    <text evidence="2">The sequence shown here is derived from an EMBL/GenBank/DDBJ whole genome shotgun (WGS) entry which is preliminary data.</text>
</comment>
<reference evidence="3" key="1">
    <citation type="journal article" date="2019" name="Int. J. Syst. Evol. Microbiol.">
        <title>The Global Catalogue of Microorganisms (GCM) 10K type strain sequencing project: providing services to taxonomists for standard genome sequencing and annotation.</title>
        <authorList>
            <consortium name="The Broad Institute Genomics Platform"/>
            <consortium name="The Broad Institute Genome Sequencing Center for Infectious Disease"/>
            <person name="Wu L."/>
            <person name="Ma J."/>
        </authorList>
    </citation>
    <scope>NUCLEOTIDE SEQUENCE [LARGE SCALE GENOMIC DNA]</scope>
    <source>
        <strain evidence="3">JCM 13852</strain>
    </source>
</reference>
<feature type="region of interest" description="Disordered" evidence="1">
    <location>
        <begin position="1"/>
        <end position="26"/>
    </location>
</feature>
<dbReference type="InterPro" id="IPR009057">
    <property type="entry name" value="Homeodomain-like_sf"/>
</dbReference>
<dbReference type="SUPFAM" id="SSF46689">
    <property type="entry name" value="Homeodomain-like"/>
    <property type="match status" value="1"/>
</dbReference>
<accession>A0ABW0XGT4</accession>
<dbReference type="EMBL" id="JBHSPC010000008">
    <property type="protein sequence ID" value="MFC5668987.1"/>
    <property type="molecule type" value="Genomic_DNA"/>
</dbReference>
<dbReference type="RefSeq" id="WP_381204625.1">
    <property type="nucleotide sequence ID" value="NZ_JBHSPC010000008.1"/>
</dbReference>
<evidence type="ECO:0000313" key="3">
    <source>
        <dbReference type="Proteomes" id="UP001596183"/>
    </source>
</evidence>
<gene>
    <name evidence="2" type="ORF">ACFP2V_02295</name>
</gene>
<dbReference type="Proteomes" id="UP001596183">
    <property type="component" value="Unassembled WGS sequence"/>
</dbReference>
<keyword evidence="3" id="KW-1185">Reference proteome</keyword>
<feature type="region of interest" description="Disordered" evidence="1">
    <location>
        <begin position="43"/>
        <end position="88"/>
    </location>
</feature>